<dbReference type="AlphaFoldDB" id="A0ABD3P7S2"/>
<name>A0ABD3P7S2_9STRA</name>
<dbReference type="InterPro" id="IPR000415">
    <property type="entry name" value="Nitroreductase-like"/>
</dbReference>
<dbReference type="PANTHER" id="PTHR43543">
    <property type="entry name" value="MALONIC SEMIALDEHYDE REDUCTASE RUTE-RELATED"/>
    <property type="match status" value="1"/>
</dbReference>
<keyword evidence="1" id="KW-0732">Signal</keyword>
<proteinExistence type="predicted"/>
<dbReference type="Proteomes" id="UP001530400">
    <property type="component" value="Unassembled WGS sequence"/>
</dbReference>
<dbReference type="EMBL" id="JALLPJ020000749">
    <property type="protein sequence ID" value="KAL3783817.1"/>
    <property type="molecule type" value="Genomic_DNA"/>
</dbReference>
<dbReference type="Gene3D" id="3.40.109.10">
    <property type="entry name" value="NADH Oxidase"/>
    <property type="match status" value="1"/>
</dbReference>
<organism evidence="3 4">
    <name type="scientific">Cyclotella atomus</name>
    <dbReference type="NCBI Taxonomy" id="382360"/>
    <lineage>
        <taxon>Eukaryota</taxon>
        <taxon>Sar</taxon>
        <taxon>Stramenopiles</taxon>
        <taxon>Ochrophyta</taxon>
        <taxon>Bacillariophyta</taxon>
        <taxon>Coscinodiscophyceae</taxon>
        <taxon>Thalassiosirophycidae</taxon>
        <taxon>Stephanodiscales</taxon>
        <taxon>Stephanodiscaceae</taxon>
        <taxon>Cyclotella</taxon>
    </lineage>
</organism>
<feature type="signal peptide" evidence="1">
    <location>
        <begin position="1"/>
        <end position="23"/>
    </location>
</feature>
<protein>
    <recommendedName>
        <fullName evidence="2">Nitroreductase domain-containing protein</fullName>
    </recommendedName>
</protein>
<evidence type="ECO:0000259" key="2">
    <source>
        <dbReference type="Pfam" id="PF00881"/>
    </source>
</evidence>
<feature type="domain" description="Nitroreductase" evidence="2">
    <location>
        <begin position="318"/>
        <end position="375"/>
    </location>
</feature>
<comment type="caution">
    <text evidence="3">The sequence shown here is derived from an EMBL/GenBank/DDBJ whole genome shotgun (WGS) entry which is preliminary data.</text>
</comment>
<dbReference type="SUPFAM" id="SSF55469">
    <property type="entry name" value="FMN-dependent nitroreductase-like"/>
    <property type="match status" value="1"/>
</dbReference>
<feature type="chain" id="PRO_5044777903" description="Nitroreductase domain-containing protein" evidence="1">
    <location>
        <begin position="24"/>
        <end position="421"/>
    </location>
</feature>
<dbReference type="Pfam" id="PF00881">
    <property type="entry name" value="Nitroreductase"/>
    <property type="match status" value="1"/>
</dbReference>
<sequence>MPQQPIRWILRLVLLWSVWRMESRFGSIAFSFPRSIAKSSSSRSIVSILRQQADGIVSDVKGKYNSTQVDTTSQISSSKPIHQVDTNSVDIFNNIVHARYACTRFQRYQEPPINGDNTTTTTTTTTTTAATASLSNPKVIEAALQCLSLSQRAPTGFNAQPYRVVLVHESNRKMALSQYCIGRNADRIRDSDCTAIFLSDKEVGRDWRRFQDFLVDNMEDGSANAENRAKTRARRPLSKAALNKMRVLILLFSSGYPFPRILARPFSFCLRVAMSIFALLGRILQRLRQRLLQSRSSIISKSILKILPSNLILPTLSSSETWSQKNCMLVAMTYMLACTSRGLSTCPMEGFDAQGIRNTLGIPRRFGIPLIVSTGTRYWGDDENVDDVGVRHGDGSLSSPRYPMEEVVFGNEFGCRILCPS</sequence>
<accession>A0ABD3P7S2</accession>
<reference evidence="3 4" key="1">
    <citation type="submission" date="2024-10" db="EMBL/GenBank/DDBJ databases">
        <title>Updated reference genomes for cyclostephanoid diatoms.</title>
        <authorList>
            <person name="Roberts W.R."/>
            <person name="Alverson A.J."/>
        </authorList>
    </citation>
    <scope>NUCLEOTIDE SEQUENCE [LARGE SCALE GENOMIC DNA]</scope>
    <source>
        <strain evidence="3 4">AJA010-31</strain>
    </source>
</reference>
<dbReference type="InterPro" id="IPR050461">
    <property type="entry name" value="Nitroreductase_HadB/RutE"/>
</dbReference>
<keyword evidence="4" id="KW-1185">Reference proteome</keyword>
<dbReference type="PANTHER" id="PTHR43543:SF1">
    <property type="entry name" value="MALONIC SEMIALDEHYDE REDUCTASE RUTE-RELATED"/>
    <property type="match status" value="1"/>
</dbReference>
<evidence type="ECO:0000313" key="4">
    <source>
        <dbReference type="Proteomes" id="UP001530400"/>
    </source>
</evidence>
<gene>
    <name evidence="3" type="ORF">ACHAWO_009866</name>
</gene>
<evidence type="ECO:0000313" key="3">
    <source>
        <dbReference type="EMBL" id="KAL3783817.1"/>
    </source>
</evidence>
<dbReference type="InterPro" id="IPR029479">
    <property type="entry name" value="Nitroreductase"/>
</dbReference>
<evidence type="ECO:0000256" key="1">
    <source>
        <dbReference type="SAM" id="SignalP"/>
    </source>
</evidence>